<evidence type="ECO:0000259" key="1">
    <source>
        <dbReference type="PROSITE" id="PS51819"/>
    </source>
</evidence>
<name>A0A0L1JMH5_9RHOB</name>
<accession>A0A0L1JMH5</accession>
<dbReference type="STRING" id="1317121.ATO11_16515"/>
<keyword evidence="3" id="KW-1185">Reference proteome</keyword>
<evidence type="ECO:0000313" key="2">
    <source>
        <dbReference type="EMBL" id="KNG92623.1"/>
    </source>
</evidence>
<dbReference type="PANTHER" id="PTHR33993">
    <property type="entry name" value="GLYOXALASE-RELATED"/>
    <property type="match status" value="1"/>
</dbReference>
<dbReference type="InterPro" id="IPR004360">
    <property type="entry name" value="Glyas_Fos-R_dOase_dom"/>
</dbReference>
<dbReference type="RefSeq" id="WP_050532012.1">
    <property type="nucleotide sequence ID" value="NZ_AQQZ01000008.1"/>
</dbReference>
<dbReference type="EMBL" id="AQQZ01000008">
    <property type="protein sequence ID" value="KNG92623.1"/>
    <property type="molecule type" value="Genomic_DNA"/>
</dbReference>
<feature type="domain" description="VOC" evidence="1">
    <location>
        <begin position="7"/>
        <end position="124"/>
    </location>
</feature>
<dbReference type="InterPro" id="IPR029068">
    <property type="entry name" value="Glyas_Bleomycin-R_OHBP_Dase"/>
</dbReference>
<organism evidence="2 3">
    <name type="scientific">Pseudaestuariivita atlantica</name>
    <dbReference type="NCBI Taxonomy" id="1317121"/>
    <lineage>
        <taxon>Bacteria</taxon>
        <taxon>Pseudomonadati</taxon>
        <taxon>Pseudomonadota</taxon>
        <taxon>Alphaproteobacteria</taxon>
        <taxon>Rhodobacterales</taxon>
        <taxon>Paracoccaceae</taxon>
        <taxon>Pseudaestuariivita</taxon>
    </lineage>
</organism>
<reference evidence="2 3" key="1">
    <citation type="journal article" date="2015" name="Int. J. Syst. Evol. Microbiol.">
        <title>Aestuariivita atlantica sp. nov., isolated from deep sea sediment of the Atlantic Ocean.</title>
        <authorList>
            <person name="Li G."/>
            <person name="Lai Q."/>
            <person name="Du Y."/>
            <person name="Liu X."/>
            <person name="Sun F."/>
            <person name="Shao Z."/>
        </authorList>
    </citation>
    <scope>NUCLEOTIDE SEQUENCE [LARGE SCALE GENOMIC DNA]</scope>
    <source>
        <strain evidence="2 3">22II-S11-z3</strain>
    </source>
</reference>
<dbReference type="Pfam" id="PF00903">
    <property type="entry name" value="Glyoxalase"/>
    <property type="match status" value="1"/>
</dbReference>
<dbReference type="CDD" id="cd07247">
    <property type="entry name" value="SgaA_N_like"/>
    <property type="match status" value="1"/>
</dbReference>
<sequence length="130" mass="13766">MGNRHGDIHWSELMTRDVAAARDYYSRVCGWTIDTMPMPEGEYNVAKVGDDMVAGMMDMSAMPGMEDAPAHWFTYIAVADVDAAAAETKDAGGMVLRPPFDVPNVGRIVIVADPGGAAVGLMTPSEGTSG</sequence>
<comment type="caution">
    <text evidence="2">The sequence shown here is derived from an EMBL/GenBank/DDBJ whole genome shotgun (WGS) entry which is preliminary data.</text>
</comment>
<proteinExistence type="predicted"/>
<dbReference type="OrthoDB" id="9793039at2"/>
<evidence type="ECO:0000313" key="3">
    <source>
        <dbReference type="Proteomes" id="UP000036938"/>
    </source>
</evidence>
<dbReference type="InterPro" id="IPR052164">
    <property type="entry name" value="Anthracycline_SecMetBiosynth"/>
</dbReference>
<dbReference type="Gene3D" id="3.10.180.10">
    <property type="entry name" value="2,3-Dihydroxybiphenyl 1,2-Dioxygenase, domain 1"/>
    <property type="match status" value="1"/>
</dbReference>
<dbReference type="SUPFAM" id="SSF54593">
    <property type="entry name" value="Glyoxalase/Bleomycin resistance protein/Dihydroxybiphenyl dioxygenase"/>
    <property type="match status" value="1"/>
</dbReference>
<dbReference type="PANTHER" id="PTHR33993:SF14">
    <property type="entry name" value="GB|AAF24581.1"/>
    <property type="match status" value="1"/>
</dbReference>
<dbReference type="PROSITE" id="PS51819">
    <property type="entry name" value="VOC"/>
    <property type="match status" value="1"/>
</dbReference>
<protein>
    <recommendedName>
        <fullName evidence="1">VOC domain-containing protein</fullName>
    </recommendedName>
</protein>
<dbReference type="AlphaFoldDB" id="A0A0L1JMH5"/>
<dbReference type="InterPro" id="IPR037523">
    <property type="entry name" value="VOC_core"/>
</dbReference>
<gene>
    <name evidence="2" type="ORF">ATO11_16515</name>
</gene>
<dbReference type="Proteomes" id="UP000036938">
    <property type="component" value="Unassembled WGS sequence"/>
</dbReference>